<comment type="caution">
    <text evidence="2">The sequence shown here is derived from an EMBL/GenBank/DDBJ whole genome shotgun (WGS) entry which is preliminary data.</text>
</comment>
<keyword evidence="2" id="KW-0489">Methyltransferase</keyword>
<dbReference type="GO" id="GO:0006779">
    <property type="term" value="P:porphyrin-containing compound biosynthetic process"/>
    <property type="evidence" value="ECO:0007669"/>
    <property type="project" value="InterPro"/>
</dbReference>
<dbReference type="AlphaFoldDB" id="A0A4U8QFZ2"/>
<name>A0A4U8QFZ2_9FIRM</name>
<dbReference type="InterPro" id="IPR000257">
    <property type="entry name" value="Uroporphyrinogen_deCOase"/>
</dbReference>
<feature type="domain" description="Uroporphyrinogen decarboxylase (URO-D)" evidence="1">
    <location>
        <begin position="196"/>
        <end position="399"/>
    </location>
</feature>
<protein>
    <submittedName>
        <fullName evidence="2">Methylcobalamin:coenzyme M methyltransferase</fullName>
    </submittedName>
</protein>
<dbReference type="STRING" id="180332.GCA_000797495_02535"/>
<proteinExistence type="predicted"/>
<dbReference type="PANTHER" id="PTHR47099:SF1">
    <property type="entry name" value="METHYLCOBAMIDE:COM METHYLTRANSFERASE MTBA"/>
    <property type="match status" value="1"/>
</dbReference>
<dbReference type="Gene3D" id="3.20.20.210">
    <property type="match status" value="1"/>
</dbReference>
<dbReference type="Proteomes" id="UP000306509">
    <property type="component" value="Unassembled WGS sequence"/>
</dbReference>
<gene>
    <name evidence="2" type="ORF">DSM106044_00006</name>
</gene>
<keyword evidence="3" id="KW-1185">Reference proteome</keyword>
<evidence type="ECO:0000313" key="3">
    <source>
        <dbReference type="Proteomes" id="UP000306509"/>
    </source>
</evidence>
<dbReference type="GO" id="GO:0008168">
    <property type="term" value="F:methyltransferase activity"/>
    <property type="evidence" value="ECO:0007669"/>
    <property type="project" value="UniProtKB-KW"/>
</dbReference>
<dbReference type="RefSeq" id="WP_201278731.1">
    <property type="nucleotide sequence ID" value="NZ_QGQD01000001.1"/>
</dbReference>
<dbReference type="Pfam" id="PF01208">
    <property type="entry name" value="URO-D"/>
    <property type="match status" value="1"/>
</dbReference>
<dbReference type="GO" id="GO:0032259">
    <property type="term" value="P:methylation"/>
    <property type="evidence" value="ECO:0007669"/>
    <property type="project" value="UniProtKB-KW"/>
</dbReference>
<dbReference type="InterPro" id="IPR052024">
    <property type="entry name" value="Methanogen_methyltrans"/>
</dbReference>
<organism evidence="2 3">
    <name type="scientific">Robinsoniella peoriensis</name>
    <dbReference type="NCBI Taxonomy" id="180332"/>
    <lineage>
        <taxon>Bacteria</taxon>
        <taxon>Bacillati</taxon>
        <taxon>Bacillota</taxon>
        <taxon>Clostridia</taxon>
        <taxon>Lachnospirales</taxon>
        <taxon>Lachnospiraceae</taxon>
        <taxon>Robinsoniella</taxon>
    </lineage>
</organism>
<dbReference type="EMBL" id="QGQD01000001">
    <property type="protein sequence ID" value="TLD02983.1"/>
    <property type="molecule type" value="Genomic_DNA"/>
</dbReference>
<accession>A0A4U8QFZ2</accession>
<dbReference type="InterPro" id="IPR038071">
    <property type="entry name" value="UROD/MetE-like_sf"/>
</dbReference>
<dbReference type="PANTHER" id="PTHR47099">
    <property type="entry name" value="METHYLCOBAMIDE:COM METHYLTRANSFERASE MTBA"/>
    <property type="match status" value="1"/>
</dbReference>
<reference evidence="2 3" key="1">
    <citation type="journal article" date="2019" name="Anaerobe">
        <title>Detection of Robinsoniella peoriensis in multiple bone samples of a trauma patient.</title>
        <authorList>
            <person name="Schrottner P."/>
            <person name="Hartwich K."/>
            <person name="Bunk B."/>
            <person name="Schober I."/>
            <person name="Helbig S."/>
            <person name="Rudolph W.W."/>
            <person name="Gunzer F."/>
        </authorList>
    </citation>
    <scope>NUCLEOTIDE SEQUENCE [LARGE SCALE GENOMIC DNA]</scope>
    <source>
        <strain evidence="2 3">DSM 106044</strain>
    </source>
</reference>
<dbReference type="GO" id="GO:0004853">
    <property type="term" value="F:uroporphyrinogen decarboxylase activity"/>
    <property type="evidence" value="ECO:0007669"/>
    <property type="project" value="InterPro"/>
</dbReference>
<evidence type="ECO:0000259" key="1">
    <source>
        <dbReference type="Pfam" id="PF01208"/>
    </source>
</evidence>
<sequence length="408" mass="46659">MNSRERIIAALNHQKADVIPIDFGAMRSTGISIWAYQSLKEHLGLDTTTTKLYDVFQQLAEPEKEILDRLGADVVQVHRLASAFGVKIDRWKKGDNGRGIKCMVPEDYHPIPMENGELTIQREGKVLAKMPREGFYFDQTCHPLESVEDVEDLENYTFPVITEEEICYMEQKAKEAFENTDRAVLMEFGGNILEAGETDFGFENFFMNLLAEPELVHTYLERLSDSYIESLKKLMPRVHKYIQIIQFGDDLGSQESTLISKEVYREMIKPYHKKIFSYIRENYPEVKVFLHSCGAILELIPDLIDAGVQILNPIQIAAKGMDPETLVDRFGDDLVFWGGGANTQVTCNYGTVEEIQAEVKKLIQIFSRKNGYVFNQVHNLQANVPPEKILAIYDAAQEYRKEHGNVFN</sequence>
<keyword evidence="2" id="KW-0808">Transferase</keyword>
<dbReference type="SUPFAM" id="SSF51726">
    <property type="entry name" value="UROD/MetE-like"/>
    <property type="match status" value="1"/>
</dbReference>
<evidence type="ECO:0000313" key="2">
    <source>
        <dbReference type="EMBL" id="TLD02983.1"/>
    </source>
</evidence>